<reference evidence="1 2" key="1">
    <citation type="submission" date="2024-02" db="EMBL/GenBank/DDBJ databases">
        <title>A Gaetbulibacter species isolated from tidal flats and genomic insights of their niches.</title>
        <authorList>
            <person name="Ye Y."/>
        </authorList>
    </citation>
    <scope>NUCLEOTIDE SEQUENCE [LARGE SCALE GENOMIC DNA]</scope>
    <source>
        <strain evidence="1 2">KEM-8</strain>
    </source>
</reference>
<protein>
    <submittedName>
        <fullName evidence="1">Alpha-ketoglutarate decarboxylase</fullName>
    </submittedName>
</protein>
<dbReference type="Proteomes" id="UP001610104">
    <property type="component" value="Unassembled WGS sequence"/>
</dbReference>
<evidence type="ECO:0000313" key="2">
    <source>
        <dbReference type="Proteomes" id="UP001610104"/>
    </source>
</evidence>
<accession>A0ABW7MML9</accession>
<evidence type="ECO:0000313" key="1">
    <source>
        <dbReference type="EMBL" id="MFH6768061.1"/>
    </source>
</evidence>
<proteinExistence type="predicted"/>
<sequence length="181" mass="20282">MKKSIDYYKKMTISIVLFFIFSFPLLAQNNKSIGTSSDFWNHVRFGGGIGLSFGDGFFSGTLAPSAIYQFNEQVALGLGLSGTYNTQKDLYKSSIIGASIVGLVNPITAIQLSAEFEELNVSRKWDSRTGFADENYWYPAIFLGVGYNSGPVTFGIRFDVLYDRNKSIYSEAWVPFVRVYF</sequence>
<comment type="caution">
    <text evidence="1">The sequence shown here is derived from an EMBL/GenBank/DDBJ whole genome shotgun (WGS) entry which is preliminary data.</text>
</comment>
<gene>
    <name evidence="1" type="ORF">V8G56_04870</name>
</gene>
<name>A0ABW7MML9_9FLAO</name>
<organism evidence="1 2">
    <name type="scientific">Gaetbulibacter aquiaggeris</name>
    <dbReference type="NCBI Taxonomy" id="1735373"/>
    <lineage>
        <taxon>Bacteria</taxon>
        <taxon>Pseudomonadati</taxon>
        <taxon>Bacteroidota</taxon>
        <taxon>Flavobacteriia</taxon>
        <taxon>Flavobacteriales</taxon>
        <taxon>Flavobacteriaceae</taxon>
        <taxon>Gaetbulibacter</taxon>
    </lineage>
</organism>
<dbReference type="RefSeq" id="WP_395437328.1">
    <property type="nucleotide sequence ID" value="NZ_JBAWKC010000001.1"/>
</dbReference>
<dbReference type="EMBL" id="JBAWKC010000001">
    <property type="protein sequence ID" value="MFH6768061.1"/>
    <property type="molecule type" value="Genomic_DNA"/>
</dbReference>
<keyword evidence="2" id="KW-1185">Reference proteome</keyword>